<dbReference type="InterPro" id="IPR051164">
    <property type="entry name" value="NmrA-like_oxidored"/>
</dbReference>
<proteinExistence type="inferred from homology"/>
<sequence>MPKTSRAGRSVPECAPRKEEGVLSSTKRVIAVVGATGAQGGGLVRAITAHPSGAFRARALTRNVDSPAAKELRGLGAEVVAADLDDEASLRRAFEGAHGAYCVTFFWDHASPEKETEQARAMARAALHARVEHVIWSTIEDTRRWVPLADGRIPTLRGKYKVPHMDAKGEADTTFLELGVPTTFFHTAFYWENFIHLGMGPQRGEDGRLALTLPLGPARLPGIATEDIGRAAYRIFERGADFIGQRLGVASDHLTGSELAAAFSAIAGEEVRYNAVDLDVYRRLDIPGVDDLANMFQFKRDFEADYCGLRDVARTRVLNPNLRSFAAWLAENQRRIALPPRA</sequence>
<accession>A0A4U1IJR3</accession>
<feature type="domain" description="NmrA-like" evidence="3">
    <location>
        <begin position="27"/>
        <end position="305"/>
    </location>
</feature>
<dbReference type="EMBL" id="SSMQ01000112">
    <property type="protein sequence ID" value="TKC94138.1"/>
    <property type="molecule type" value="Genomic_DNA"/>
</dbReference>
<evidence type="ECO:0000256" key="1">
    <source>
        <dbReference type="ARBA" id="ARBA00006328"/>
    </source>
</evidence>
<evidence type="ECO:0000313" key="5">
    <source>
        <dbReference type="Proteomes" id="UP000309215"/>
    </source>
</evidence>
<dbReference type="PANTHER" id="PTHR42748">
    <property type="entry name" value="NITROGEN METABOLITE REPRESSION PROTEIN NMRA FAMILY MEMBER"/>
    <property type="match status" value="1"/>
</dbReference>
<evidence type="ECO:0000256" key="2">
    <source>
        <dbReference type="ARBA" id="ARBA00022857"/>
    </source>
</evidence>
<reference evidence="4 5" key="1">
    <citation type="submission" date="2019-04" db="EMBL/GenBank/DDBJ databases">
        <authorList>
            <person name="Li Y."/>
            <person name="Wang J."/>
        </authorList>
    </citation>
    <scope>NUCLEOTIDE SEQUENCE [LARGE SCALE GENOMIC DNA]</scope>
    <source>
        <strain evidence="4 5">DSM 14668</strain>
    </source>
</reference>
<dbReference type="Pfam" id="PF05368">
    <property type="entry name" value="NmrA"/>
    <property type="match status" value="1"/>
</dbReference>
<organism evidence="4 5">
    <name type="scientific">Polyangium fumosum</name>
    <dbReference type="NCBI Taxonomy" id="889272"/>
    <lineage>
        <taxon>Bacteria</taxon>
        <taxon>Pseudomonadati</taxon>
        <taxon>Myxococcota</taxon>
        <taxon>Polyangia</taxon>
        <taxon>Polyangiales</taxon>
        <taxon>Polyangiaceae</taxon>
        <taxon>Polyangium</taxon>
    </lineage>
</organism>
<name>A0A4U1IJR3_9BACT</name>
<comment type="caution">
    <text evidence="4">The sequence shown here is derived from an EMBL/GenBank/DDBJ whole genome shotgun (WGS) entry which is preliminary data.</text>
</comment>
<evidence type="ECO:0000313" key="4">
    <source>
        <dbReference type="EMBL" id="TKC94138.1"/>
    </source>
</evidence>
<dbReference type="SUPFAM" id="SSF51735">
    <property type="entry name" value="NAD(P)-binding Rossmann-fold domains"/>
    <property type="match status" value="1"/>
</dbReference>
<evidence type="ECO:0000259" key="3">
    <source>
        <dbReference type="Pfam" id="PF05368"/>
    </source>
</evidence>
<dbReference type="CDD" id="cd05251">
    <property type="entry name" value="NmrA_like_SDR_a"/>
    <property type="match status" value="1"/>
</dbReference>
<dbReference type="InterPro" id="IPR036291">
    <property type="entry name" value="NAD(P)-bd_dom_sf"/>
</dbReference>
<keyword evidence="2" id="KW-0521">NADP</keyword>
<dbReference type="Gene3D" id="3.90.25.10">
    <property type="entry name" value="UDP-galactose 4-epimerase, domain 1"/>
    <property type="match status" value="1"/>
</dbReference>
<dbReference type="OrthoDB" id="9794300at2"/>
<gene>
    <name evidence="4" type="ORF">E8A74_48625</name>
</gene>
<dbReference type="PANTHER" id="PTHR42748:SF7">
    <property type="entry name" value="NMRA LIKE REDOX SENSOR 1-RELATED"/>
    <property type="match status" value="1"/>
</dbReference>
<dbReference type="AlphaFoldDB" id="A0A4U1IJR3"/>
<dbReference type="Proteomes" id="UP000309215">
    <property type="component" value="Unassembled WGS sequence"/>
</dbReference>
<comment type="similarity">
    <text evidence="1">Belongs to the NmrA-type oxidoreductase family.</text>
</comment>
<keyword evidence="5" id="KW-1185">Reference proteome</keyword>
<dbReference type="InterPro" id="IPR008030">
    <property type="entry name" value="NmrA-like"/>
</dbReference>
<dbReference type="Gene3D" id="3.40.50.720">
    <property type="entry name" value="NAD(P)-binding Rossmann-like Domain"/>
    <property type="match status" value="1"/>
</dbReference>
<protein>
    <submittedName>
        <fullName evidence="4">NmrA/HSCARG family protein</fullName>
    </submittedName>
</protein>